<keyword evidence="4" id="KW-1185">Reference proteome</keyword>
<feature type="domain" description="VanZ-like" evidence="2">
    <location>
        <begin position="69"/>
        <end position="140"/>
    </location>
</feature>
<organism evidence="3 4">
    <name type="scientific">Paucibacter sediminis</name>
    <dbReference type="NCBI Taxonomy" id="3019553"/>
    <lineage>
        <taxon>Bacteria</taxon>
        <taxon>Pseudomonadati</taxon>
        <taxon>Pseudomonadota</taxon>
        <taxon>Betaproteobacteria</taxon>
        <taxon>Burkholderiales</taxon>
        <taxon>Sphaerotilaceae</taxon>
        <taxon>Roseateles</taxon>
    </lineage>
</organism>
<reference evidence="3" key="1">
    <citation type="submission" date="2023-01" db="EMBL/GenBank/DDBJ databases">
        <title>Whole genome sequence of Paucibacter sp. S2-9 isolated from pond sediment.</title>
        <authorList>
            <person name="Jung J.Y."/>
        </authorList>
    </citation>
    <scope>NUCLEOTIDE SEQUENCE</scope>
    <source>
        <strain evidence="3">S2-9</strain>
    </source>
</reference>
<dbReference type="EMBL" id="CP116346">
    <property type="protein sequence ID" value="WIT10185.1"/>
    <property type="molecule type" value="Genomic_DNA"/>
</dbReference>
<evidence type="ECO:0000256" key="1">
    <source>
        <dbReference type="SAM" id="Phobius"/>
    </source>
</evidence>
<keyword evidence="1" id="KW-0812">Transmembrane</keyword>
<evidence type="ECO:0000259" key="2">
    <source>
        <dbReference type="Pfam" id="PF04892"/>
    </source>
</evidence>
<gene>
    <name evidence="3" type="ORF">PFX98_14725</name>
</gene>
<feature type="transmembrane region" description="Helical" evidence="1">
    <location>
        <begin position="36"/>
        <end position="54"/>
    </location>
</feature>
<dbReference type="PANTHER" id="PTHR28008:SF1">
    <property type="entry name" value="DOMAIN PROTEIN, PUTATIVE (AFU_ORTHOLOGUE AFUA_3G10980)-RELATED"/>
    <property type="match status" value="1"/>
</dbReference>
<name>A0AA95N7W4_9BURK</name>
<keyword evidence="1" id="KW-0472">Membrane</keyword>
<dbReference type="NCBIfam" id="NF037970">
    <property type="entry name" value="vanZ_1"/>
    <property type="match status" value="1"/>
</dbReference>
<dbReference type="PANTHER" id="PTHR28008">
    <property type="entry name" value="DOMAIN PROTEIN, PUTATIVE (AFU_ORTHOLOGUE AFUA_3G10980)-RELATED"/>
    <property type="match status" value="1"/>
</dbReference>
<dbReference type="RefSeq" id="WP_285231254.1">
    <property type="nucleotide sequence ID" value="NZ_CP116346.1"/>
</dbReference>
<feature type="transmembrane region" description="Helical" evidence="1">
    <location>
        <begin position="126"/>
        <end position="143"/>
    </location>
</feature>
<dbReference type="KEGG" id="pais:PFX98_14725"/>
<feature type="transmembrane region" description="Helical" evidence="1">
    <location>
        <begin position="98"/>
        <end position="114"/>
    </location>
</feature>
<accession>A0AA95N7W4</accession>
<protein>
    <submittedName>
        <fullName evidence="3">VanZ family protein</fullName>
    </submittedName>
</protein>
<dbReference type="InterPro" id="IPR006976">
    <property type="entry name" value="VanZ-like"/>
</dbReference>
<evidence type="ECO:0000313" key="3">
    <source>
        <dbReference type="EMBL" id="WIT10185.1"/>
    </source>
</evidence>
<proteinExistence type="predicted"/>
<evidence type="ECO:0000313" key="4">
    <source>
        <dbReference type="Proteomes" id="UP001177769"/>
    </source>
</evidence>
<dbReference type="Proteomes" id="UP001177769">
    <property type="component" value="Chromosome"/>
</dbReference>
<feature type="transmembrane region" description="Helical" evidence="1">
    <location>
        <begin position="69"/>
        <end position="86"/>
    </location>
</feature>
<sequence length="151" mass="16330">MARIKPRRIVAINENSGLDNITRLSMDILFSPRGRACWRALLALLLLVISWLAFSPKPPEGIDTGWDKANHLLAFATLAVVSALSLTGARRERKVGKVVLGLLAYGIFIELVQTQVPGRSAEAADVLADMVGVALGLLLLAGLERLPPLKR</sequence>
<keyword evidence="1" id="KW-1133">Transmembrane helix</keyword>
<dbReference type="Pfam" id="PF04892">
    <property type="entry name" value="VanZ"/>
    <property type="match status" value="1"/>
</dbReference>
<dbReference type="AlphaFoldDB" id="A0AA95N7W4"/>